<sequence>MSATPAVLIIGIGSPYGDDRLGLEAIAALRQDPYVRAQAKRIALRAADRPGARLIDLWHGAKAVVLIDGMVTGAAFGTVHRLEEETIARAGGSHPASTHHFGVAETVALARQLGVVPGRLILYGVEIGETGGQAAPGSAMDAALARLTVQVVDEVKGWLDEDKG</sequence>
<protein>
    <submittedName>
        <fullName evidence="5">Hydrogenase</fullName>
    </submittedName>
</protein>
<keyword evidence="3" id="KW-0064">Aspartyl protease</keyword>
<dbReference type="GO" id="GO:0008047">
    <property type="term" value="F:enzyme activator activity"/>
    <property type="evidence" value="ECO:0007669"/>
    <property type="project" value="InterPro"/>
</dbReference>
<dbReference type="PANTHER" id="PTHR30302:SF1">
    <property type="entry name" value="HYDROGENASE 2 MATURATION PROTEASE"/>
    <property type="match status" value="1"/>
</dbReference>
<keyword evidence="6" id="KW-1185">Reference proteome</keyword>
<evidence type="ECO:0000256" key="4">
    <source>
        <dbReference type="ARBA" id="ARBA00022801"/>
    </source>
</evidence>
<dbReference type="InterPro" id="IPR000671">
    <property type="entry name" value="Peptidase_A31"/>
</dbReference>
<evidence type="ECO:0000313" key="6">
    <source>
        <dbReference type="Proteomes" id="UP000218899"/>
    </source>
</evidence>
<dbReference type="GO" id="GO:0004190">
    <property type="term" value="F:aspartic-type endopeptidase activity"/>
    <property type="evidence" value="ECO:0007669"/>
    <property type="project" value="UniProtKB-KW"/>
</dbReference>
<evidence type="ECO:0000256" key="2">
    <source>
        <dbReference type="ARBA" id="ARBA00022670"/>
    </source>
</evidence>
<reference evidence="5 6" key="1">
    <citation type="submission" date="2015-08" db="EMBL/GenBank/DDBJ databases">
        <title>Complete genome sequence of Sulfurifustis variabilis.</title>
        <authorList>
            <person name="Miura A."/>
            <person name="Kojima H."/>
            <person name="Fukui M."/>
        </authorList>
    </citation>
    <scope>NUCLEOTIDE SEQUENCE [LARGE SCALE GENOMIC DNA]</scope>
    <source>
        <strain evidence="6">skN76</strain>
    </source>
</reference>
<accession>A0A1B4VAJ3</accession>
<keyword evidence="2" id="KW-0645">Protease</keyword>
<dbReference type="RefSeq" id="WP_096461188.1">
    <property type="nucleotide sequence ID" value="NZ_AP014936.1"/>
</dbReference>
<dbReference type="SUPFAM" id="SSF53163">
    <property type="entry name" value="HybD-like"/>
    <property type="match status" value="1"/>
</dbReference>
<dbReference type="GO" id="GO:0016485">
    <property type="term" value="P:protein processing"/>
    <property type="evidence" value="ECO:0007669"/>
    <property type="project" value="TreeGrafter"/>
</dbReference>
<evidence type="ECO:0000256" key="1">
    <source>
        <dbReference type="ARBA" id="ARBA00006814"/>
    </source>
</evidence>
<dbReference type="AlphaFoldDB" id="A0A1B4VAJ3"/>
<dbReference type="OrthoDB" id="9808862at2"/>
<gene>
    <name evidence="5" type="ORF">SVA_2154</name>
</gene>
<dbReference type="Gene3D" id="3.40.50.1450">
    <property type="entry name" value="HybD-like"/>
    <property type="match status" value="1"/>
</dbReference>
<dbReference type="InterPro" id="IPR023430">
    <property type="entry name" value="Pept_HybD-like_dom_sf"/>
</dbReference>
<proteinExistence type="inferred from homology"/>
<dbReference type="PANTHER" id="PTHR30302">
    <property type="entry name" value="HYDROGENASE 1 MATURATION PROTEASE"/>
    <property type="match status" value="1"/>
</dbReference>
<dbReference type="EMBL" id="AP014936">
    <property type="protein sequence ID" value="BAU48704.1"/>
    <property type="molecule type" value="Genomic_DNA"/>
</dbReference>
<dbReference type="Pfam" id="PF01750">
    <property type="entry name" value="HycI"/>
    <property type="match status" value="1"/>
</dbReference>
<keyword evidence="4" id="KW-0378">Hydrolase</keyword>
<evidence type="ECO:0000256" key="3">
    <source>
        <dbReference type="ARBA" id="ARBA00022750"/>
    </source>
</evidence>
<organism evidence="5 6">
    <name type="scientific">Sulfurifustis variabilis</name>
    <dbReference type="NCBI Taxonomy" id="1675686"/>
    <lineage>
        <taxon>Bacteria</taxon>
        <taxon>Pseudomonadati</taxon>
        <taxon>Pseudomonadota</taxon>
        <taxon>Gammaproteobacteria</taxon>
        <taxon>Acidiferrobacterales</taxon>
        <taxon>Acidiferrobacteraceae</taxon>
        <taxon>Sulfurifustis</taxon>
    </lineage>
</organism>
<dbReference type="NCBIfam" id="TIGR00072">
    <property type="entry name" value="hydrog_prot"/>
    <property type="match status" value="1"/>
</dbReference>
<name>A0A1B4VAJ3_9GAMM</name>
<comment type="similarity">
    <text evidence="1">Belongs to the peptidase A31 family.</text>
</comment>
<dbReference type="Proteomes" id="UP000218899">
    <property type="component" value="Chromosome"/>
</dbReference>
<dbReference type="KEGG" id="sva:SVA_2154"/>
<evidence type="ECO:0000313" key="5">
    <source>
        <dbReference type="EMBL" id="BAU48704.1"/>
    </source>
</evidence>